<dbReference type="Gene3D" id="3.40.50.720">
    <property type="entry name" value="NAD(P)-binding Rossmann-like Domain"/>
    <property type="match status" value="1"/>
</dbReference>
<dbReference type="InterPro" id="IPR002347">
    <property type="entry name" value="SDR_fam"/>
</dbReference>
<dbReference type="InterPro" id="IPR036291">
    <property type="entry name" value="NAD(P)-bd_dom_sf"/>
</dbReference>
<evidence type="ECO:0000256" key="1">
    <source>
        <dbReference type="ARBA" id="ARBA00006484"/>
    </source>
</evidence>
<dbReference type="AlphaFoldDB" id="A0ABD6CSS8"/>
<dbReference type="PANTHER" id="PTHR24321">
    <property type="entry name" value="DEHYDROGENASES, SHORT CHAIN"/>
    <property type="match status" value="1"/>
</dbReference>
<evidence type="ECO:0000256" key="3">
    <source>
        <dbReference type="RuleBase" id="RU000363"/>
    </source>
</evidence>
<keyword evidence="5" id="KW-1185">Reference proteome</keyword>
<evidence type="ECO:0000313" key="4">
    <source>
        <dbReference type="EMBL" id="MFD1600180.1"/>
    </source>
</evidence>
<organism evidence="4 5">
    <name type="scientific">Halobellus rarus</name>
    <dbReference type="NCBI Taxonomy" id="1126237"/>
    <lineage>
        <taxon>Archaea</taxon>
        <taxon>Methanobacteriati</taxon>
        <taxon>Methanobacteriota</taxon>
        <taxon>Stenosarchaea group</taxon>
        <taxon>Halobacteria</taxon>
        <taxon>Halobacteriales</taxon>
        <taxon>Haloferacaceae</taxon>
        <taxon>Halobellus</taxon>
    </lineage>
</organism>
<dbReference type="Proteomes" id="UP001597085">
    <property type="component" value="Unassembled WGS sequence"/>
</dbReference>
<dbReference type="PROSITE" id="PS00061">
    <property type="entry name" value="ADH_SHORT"/>
    <property type="match status" value="1"/>
</dbReference>
<sequence length="274" mass="29232">MPEYDFGGQVAFVTGAAHGQGESHAIEYARHGADVVVVDLGENKETVPYDLGTDDELEATAEAVREHGQKALTIKADVSQEADVEAAVQAAVDEFGKVDILANNAGIESFAEAVELDERMWDELLDTNLKGIWLCAKHIGQHFIDRGDGGKIVNTTSVSGLTGIPLGNAHYVSSKWGVRGLTKTLALELAEYDVNVNAVAPGGVDTPMVTGILEAYGEEVLSQSQDLSGPWNIFDEEGMQDAQSITDAYMWLSSDAARYVTGITLPVDAGFTAK</sequence>
<accession>A0ABD6CSS8</accession>
<dbReference type="InterPro" id="IPR020904">
    <property type="entry name" value="Sc_DH/Rdtase_CS"/>
</dbReference>
<name>A0ABD6CSS8_9EURY</name>
<dbReference type="CDD" id="cd05233">
    <property type="entry name" value="SDR_c"/>
    <property type="match status" value="1"/>
</dbReference>
<dbReference type="PRINTS" id="PR00080">
    <property type="entry name" value="SDRFAMILY"/>
</dbReference>
<proteinExistence type="inferred from homology"/>
<dbReference type="PANTHER" id="PTHR24321:SF8">
    <property type="entry name" value="ESTRADIOL 17-BETA-DEHYDROGENASE 8-RELATED"/>
    <property type="match status" value="1"/>
</dbReference>
<protein>
    <submittedName>
        <fullName evidence="4">Mycofactocin-coupled SDR family oxidoreductase</fullName>
    </submittedName>
</protein>
<evidence type="ECO:0000256" key="2">
    <source>
        <dbReference type="ARBA" id="ARBA00023002"/>
    </source>
</evidence>
<dbReference type="FunFam" id="3.40.50.720:FF:000084">
    <property type="entry name" value="Short-chain dehydrogenase reductase"/>
    <property type="match status" value="1"/>
</dbReference>
<reference evidence="4 5" key="1">
    <citation type="journal article" date="2019" name="Int. J. Syst. Evol. Microbiol.">
        <title>The Global Catalogue of Microorganisms (GCM) 10K type strain sequencing project: providing services to taxonomists for standard genome sequencing and annotation.</title>
        <authorList>
            <consortium name="The Broad Institute Genomics Platform"/>
            <consortium name="The Broad Institute Genome Sequencing Center for Infectious Disease"/>
            <person name="Wu L."/>
            <person name="Ma J."/>
        </authorList>
    </citation>
    <scope>NUCLEOTIDE SEQUENCE [LARGE SCALE GENOMIC DNA]</scope>
    <source>
        <strain evidence="4 5">CGMCC 1.12121</strain>
    </source>
</reference>
<comment type="similarity">
    <text evidence="1 3">Belongs to the short-chain dehydrogenases/reductases (SDR) family.</text>
</comment>
<comment type="caution">
    <text evidence="4">The sequence shown here is derived from an EMBL/GenBank/DDBJ whole genome shotgun (WGS) entry which is preliminary data.</text>
</comment>
<dbReference type="RefSeq" id="WP_256421924.1">
    <property type="nucleotide sequence ID" value="NZ_JANHDI010000009.1"/>
</dbReference>
<evidence type="ECO:0000313" key="5">
    <source>
        <dbReference type="Proteomes" id="UP001597085"/>
    </source>
</evidence>
<keyword evidence="2" id="KW-0560">Oxidoreductase</keyword>
<dbReference type="SUPFAM" id="SSF51735">
    <property type="entry name" value="NAD(P)-binding Rossmann-fold domains"/>
    <property type="match status" value="1"/>
</dbReference>
<dbReference type="Pfam" id="PF00106">
    <property type="entry name" value="adh_short"/>
    <property type="match status" value="1"/>
</dbReference>
<dbReference type="PRINTS" id="PR00081">
    <property type="entry name" value="GDHRDH"/>
</dbReference>
<gene>
    <name evidence="4" type="ORF">ACFSBX_14545</name>
</gene>
<dbReference type="EMBL" id="JBHUDK010000014">
    <property type="protein sequence ID" value="MFD1600180.1"/>
    <property type="molecule type" value="Genomic_DNA"/>
</dbReference>
<dbReference type="GO" id="GO:0016491">
    <property type="term" value="F:oxidoreductase activity"/>
    <property type="evidence" value="ECO:0007669"/>
    <property type="project" value="UniProtKB-KW"/>
</dbReference>